<dbReference type="GO" id="GO:0006269">
    <property type="term" value="P:DNA replication, synthesis of primer"/>
    <property type="evidence" value="ECO:0007669"/>
    <property type="project" value="UniProtKB-KW"/>
</dbReference>
<comment type="caution">
    <text evidence="9">The sequence shown here is derived from an EMBL/GenBank/DDBJ whole genome shotgun (WGS) entry which is preliminary data.</text>
</comment>
<gene>
    <name evidence="9" type="ORF">C3L33_13845</name>
</gene>
<keyword evidence="3" id="KW-0639">Primosome</keyword>
<accession>A0A6A4LCL2</accession>
<name>A0A6A4LCL2_9ERIC</name>
<evidence type="ECO:0000256" key="7">
    <source>
        <dbReference type="ARBA" id="ARBA00023014"/>
    </source>
</evidence>
<dbReference type="OrthoDB" id="421393at2759"/>
<dbReference type="GO" id="GO:0051539">
    <property type="term" value="F:4 iron, 4 sulfur cluster binding"/>
    <property type="evidence" value="ECO:0007669"/>
    <property type="project" value="UniProtKB-KW"/>
</dbReference>
<organism evidence="9 10">
    <name type="scientific">Rhododendron williamsianum</name>
    <dbReference type="NCBI Taxonomy" id="262921"/>
    <lineage>
        <taxon>Eukaryota</taxon>
        <taxon>Viridiplantae</taxon>
        <taxon>Streptophyta</taxon>
        <taxon>Embryophyta</taxon>
        <taxon>Tracheophyta</taxon>
        <taxon>Spermatophyta</taxon>
        <taxon>Magnoliopsida</taxon>
        <taxon>eudicotyledons</taxon>
        <taxon>Gunneridae</taxon>
        <taxon>Pentapetalae</taxon>
        <taxon>asterids</taxon>
        <taxon>Ericales</taxon>
        <taxon>Ericaceae</taxon>
        <taxon>Ericoideae</taxon>
        <taxon>Rhodoreae</taxon>
        <taxon>Rhododendron</taxon>
    </lineage>
</organism>
<evidence type="ECO:0000256" key="5">
    <source>
        <dbReference type="ARBA" id="ARBA00022723"/>
    </source>
</evidence>
<keyword evidence="2" id="KW-0004">4Fe-4S</keyword>
<feature type="non-terminal residue" evidence="9">
    <location>
        <position position="1"/>
    </location>
</feature>
<dbReference type="PANTHER" id="PTHR10537:SF3">
    <property type="entry name" value="DNA PRIMASE LARGE SUBUNIT"/>
    <property type="match status" value="1"/>
</dbReference>
<dbReference type="EMBL" id="QEFC01002135">
    <property type="protein sequence ID" value="KAE9454254.1"/>
    <property type="molecule type" value="Genomic_DNA"/>
</dbReference>
<dbReference type="Pfam" id="PF04104">
    <property type="entry name" value="DNA_primase_lrg"/>
    <property type="match status" value="1"/>
</dbReference>
<keyword evidence="10" id="KW-1185">Reference proteome</keyword>
<evidence type="ECO:0000256" key="6">
    <source>
        <dbReference type="ARBA" id="ARBA00023004"/>
    </source>
</evidence>
<keyword evidence="5" id="KW-0479">Metal-binding</keyword>
<dbReference type="AlphaFoldDB" id="A0A6A4LCL2"/>
<protein>
    <recommendedName>
        <fullName evidence="8">DNA primase large subunit C-terminal domain-containing protein</fullName>
    </recommendedName>
</protein>
<evidence type="ECO:0000313" key="10">
    <source>
        <dbReference type="Proteomes" id="UP000428333"/>
    </source>
</evidence>
<evidence type="ECO:0000313" key="9">
    <source>
        <dbReference type="EMBL" id="KAE9454254.1"/>
    </source>
</evidence>
<keyword evidence="6" id="KW-0408">Iron</keyword>
<comment type="cofactor">
    <cofactor evidence="1">
        <name>[4Fe-4S] cluster</name>
        <dbReference type="ChEBI" id="CHEBI:49883"/>
    </cofactor>
</comment>
<evidence type="ECO:0000256" key="1">
    <source>
        <dbReference type="ARBA" id="ARBA00001966"/>
    </source>
</evidence>
<evidence type="ECO:0000256" key="4">
    <source>
        <dbReference type="ARBA" id="ARBA00022705"/>
    </source>
</evidence>
<dbReference type="InterPro" id="IPR007238">
    <property type="entry name" value="DNA_primase_lsu_euk/arc"/>
</dbReference>
<evidence type="ECO:0000256" key="2">
    <source>
        <dbReference type="ARBA" id="ARBA00022485"/>
    </source>
</evidence>
<dbReference type="GO" id="GO:0006270">
    <property type="term" value="P:DNA replication initiation"/>
    <property type="evidence" value="ECO:0007669"/>
    <property type="project" value="TreeGrafter"/>
</dbReference>
<dbReference type="GO" id="GO:0005658">
    <property type="term" value="C:alpha DNA polymerase:primase complex"/>
    <property type="evidence" value="ECO:0007669"/>
    <property type="project" value="TreeGrafter"/>
</dbReference>
<feature type="domain" description="DNA primase large subunit C-terminal" evidence="8">
    <location>
        <begin position="5"/>
        <end position="47"/>
    </location>
</feature>
<keyword evidence="7" id="KW-0411">Iron-sulfur</keyword>
<reference evidence="9 10" key="1">
    <citation type="journal article" date="2019" name="Genome Biol. Evol.">
        <title>The Rhododendron genome and chromosomal organization provide insight into shared whole-genome duplications across the heath family (Ericaceae).</title>
        <authorList>
            <person name="Soza V.L."/>
            <person name="Lindsley D."/>
            <person name="Waalkes A."/>
            <person name="Ramage E."/>
            <person name="Patwardhan R.P."/>
            <person name="Burton J.N."/>
            <person name="Adey A."/>
            <person name="Kumar A."/>
            <person name="Qiu R."/>
            <person name="Shendure J."/>
            <person name="Hall B."/>
        </authorList>
    </citation>
    <scope>NUCLEOTIDE SEQUENCE [LARGE SCALE GENOMIC DNA]</scope>
    <source>
        <strain evidence="9">RSF 1966-606</strain>
    </source>
</reference>
<evidence type="ECO:0000259" key="8">
    <source>
        <dbReference type="Pfam" id="PF04104"/>
    </source>
</evidence>
<proteinExistence type="predicted"/>
<dbReference type="GO" id="GO:0046872">
    <property type="term" value="F:metal ion binding"/>
    <property type="evidence" value="ECO:0007669"/>
    <property type="project" value="UniProtKB-KW"/>
</dbReference>
<dbReference type="Proteomes" id="UP000428333">
    <property type="component" value="Linkage Group LG08"/>
</dbReference>
<keyword evidence="4" id="KW-0235">DNA replication</keyword>
<dbReference type="InterPro" id="IPR058560">
    <property type="entry name" value="DNA_primase_C"/>
</dbReference>
<evidence type="ECO:0000256" key="3">
    <source>
        <dbReference type="ARBA" id="ARBA00022515"/>
    </source>
</evidence>
<sequence length="85" mass="9767">MGVGNRPMEDVMDKVRNRHYQLACTLTFEAVHGSSCDAGINHPNQYFIDSQKILQKVNPIYNIPGSLEQLSPWGLWKDWLNVNHE</sequence>
<dbReference type="PANTHER" id="PTHR10537">
    <property type="entry name" value="DNA PRIMASE LARGE SUBUNIT"/>
    <property type="match status" value="1"/>
</dbReference>